<dbReference type="PANTHER" id="PTHR14859">
    <property type="entry name" value="CALCOFLUOR WHITE HYPERSENSITIVE PROTEIN PRECURSOR"/>
    <property type="match status" value="1"/>
</dbReference>
<evidence type="ECO:0000259" key="1">
    <source>
        <dbReference type="Pfam" id="PF03372"/>
    </source>
</evidence>
<protein>
    <submittedName>
        <fullName evidence="2">Metal-dependent hydrolase, endonuclease/exonuclease/phosphatase family</fullName>
    </submittedName>
</protein>
<evidence type="ECO:0000313" key="3">
    <source>
        <dbReference type="Proteomes" id="UP000187550"/>
    </source>
</evidence>
<dbReference type="Pfam" id="PF03372">
    <property type="entry name" value="Exo_endo_phos"/>
    <property type="match status" value="1"/>
</dbReference>
<keyword evidence="2" id="KW-0269">Exonuclease</keyword>
<dbReference type="GO" id="GO:0004527">
    <property type="term" value="F:exonuclease activity"/>
    <property type="evidence" value="ECO:0007669"/>
    <property type="project" value="UniProtKB-KW"/>
</dbReference>
<organism evidence="2 3">
    <name type="scientific">Edaphobacillus lindanitolerans</name>
    <dbReference type="NCBI Taxonomy" id="550447"/>
    <lineage>
        <taxon>Bacteria</taxon>
        <taxon>Bacillati</taxon>
        <taxon>Bacillota</taxon>
        <taxon>Bacilli</taxon>
        <taxon>Bacillales</taxon>
        <taxon>Bacillaceae</taxon>
        <taxon>Edaphobacillus</taxon>
    </lineage>
</organism>
<name>A0A1U7PKD1_9BACI</name>
<dbReference type="Proteomes" id="UP000187550">
    <property type="component" value="Unassembled WGS sequence"/>
</dbReference>
<dbReference type="AlphaFoldDB" id="A0A1U7PKD1"/>
<dbReference type="InterPro" id="IPR051916">
    <property type="entry name" value="GPI-anchor_lipid_remodeler"/>
</dbReference>
<dbReference type="InterPro" id="IPR005135">
    <property type="entry name" value="Endo/exonuclease/phosphatase"/>
</dbReference>
<dbReference type="GO" id="GO:0004519">
    <property type="term" value="F:endonuclease activity"/>
    <property type="evidence" value="ECO:0007669"/>
    <property type="project" value="UniProtKB-KW"/>
</dbReference>
<dbReference type="SUPFAM" id="SSF56219">
    <property type="entry name" value="DNase I-like"/>
    <property type="match status" value="1"/>
</dbReference>
<reference evidence="3" key="1">
    <citation type="submission" date="2017-01" db="EMBL/GenBank/DDBJ databases">
        <authorList>
            <person name="Varghese N."/>
            <person name="Submissions S."/>
        </authorList>
    </citation>
    <scope>NUCLEOTIDE SEQUENCE [LARGE SCALE GENOMIC DNA]</scope>
    <source>
        <strain evidence="3">MNA4</strain>
    </source>
</reference>
<keyword evidence="3" id="KW-1185">Reference proteome</keyword>
<dbReference type="Gene3D" id="3.60.10.10">
    <property type="entry name" value="Endonuclease/exonuclease/phosphatase"/>
    <property type="match status" value="1"/>
</dbReference>
<dbReference type="EMBL" id="FTPL01000002">
    <property type="protein sequence ID" value="SIT84602.1"/>
    <property type="molecule type" value="Genomic_DNA"/>
</dbReference>
<accession>A0A1U7PKD1</accession>
<sequence length="292" mass="31902">MNGDPAGNPIRQHYREDRNRPDTVRVMSFNMAHGMGMDGHVDLTRTAEVIRASGADIIGLQEVDSHFSERSGFEDQAARLADMLGMHFGFGANLVEAPAYPGMPHGKYGNAVLSRYPIKYAVNHPLSDAGLQVEDPEPRGILEAFIDLGNTYLNFFTTHMSLSDSALRAGIGRLMKLTDRSLFPTVVTGDFNADPDHSGIVAMGERFNEVFRKAGAGCPPTFPSRSYEEKSGIRTGPYSKIDYIFTDLAQTVTGADVIDTSVSDHLPIVADLLMLPVFGSSRSEKPNEFNEA</sequence>
<gene>
    <name evidence="2" type="ORF">SAMN05428946_1740</name>
</gene>
<dbReference type="InterPro" id="IPR036691">
    <property type="entry name" value="Endo/exonu/phosph_ase_sf"/>
</dbReference>
<dbReference type="OrthoDB" id="155529at2"/>
<dbReference type="RefSeq" id="WP_084186625.1">
    <property type="nucleotide sequence ID" value="NZ_FTPL01000002.1"/>
</dbReference>
<dbReference type="GO" id="GO:0016020">
    <property type="term" value="C:membrane"/>
    <property type="evidence" value="ECO:0007669"/>
    <property type="project" value="GOC"/>
</dbReference>
<dbReference type="STRING" id="550447.SAMN05428946_1740"/>
<keyword evidence="2" id="KW-0378">Hydrolase</keyword>
<proteinExistence type="predicted"/>
<keyword evidence="2" id="KW-0255">Endonuclease</keyword>
<feature type="domain" description="Endonuclease/exonuclease/phosphatase" evidence="1">
    <location>
        <begin position="27"/>
        <end position="265"/>
    </location>
</feature>
<evidence type="ECO:0000313" key="2">
    <source>
        <dbReference type="EMBL" id="SIT84602.1"/>
    </source>
</evidence>
<dbReference type="GO" id="GO:0006506">
    <property type="term" value="P:GPI anchor biosynthetic process"/>
    <property type="evidence" value="ECO:0007669"/>
    <property type="project" value="TreeGrafter"/>
</dbReference>
<dbReference type="PANTHER" id="PTHR14859:SF15">
    <property type="entry name" value="ENDONUCLEASE_EXONUCLEASE_PHOSPHATASE DOMAIN-CONTAINING PROTEIN"/>
    <property type="match status" value="1"/>
</dbReference>
<keyword evidence="2" id="KW-0540">Nuclease</keyword>